<dbReference type="InterPro" id="IPR009335">
    <property type="entry name" value="T3SS_HrpE/ATPase_suE"/>
</dbReference>
<reference evidence="1 2" key="1">
    <citation type="submission" date="2020-07" db="EMBL/GenBank/DDBJ databases">
        <title>Endozoicomonas sp. nov., isolated from sediment.</title>
        <authorList>
            <person name="Gu T."/>
        </authorList>
    </citation>
    <scope>NUCLEOTIDE SEQUENCE [LARGE SCALE GENOMIC DNA]</scope>
    <source>
        <strain evidence="1 2">SM1973</strain>
    </source>
</reference>
<evidence type="ECO:0008006" key="3">
    <source>
        <dbReference type="Google" id="ProtNLM"/>
    </source>
</evidence>
<accession>A0A853I0N5</accession>
<name>A0A853I0N5_9GAMM</name>
<dbReference type="Proteomes" id="UP000569732">
    <property type="component" value="Unassembled WGS sequence"/>
</dbReference>
<dbReference type="EMBL" id="JACCKB010000011">
    <property type="protein sequence ID" value="NYZ66169.1"/>
    <property type="molecule type" value="Genomic_DNA"/>
</dbReference>
<dbReference type="AlphaFoldDB" id="A0A853I0N5"/>
<proteinExistence type="predicted"/>
<evidence type="ECO:0000313" key="2">
    <source>
        <dbReference type="Proteomes" id="UP000569732"/>
    </source>
</evidence>
<protein>
    <recommendedName>
        <fullName evidence="3">Flagellar assembly protein FliH/Type III secretion system HrpE domain-containing protein</fullName>
    </recommendedName>
</protein>
<dbReference type="RefSeq" id="WP_180568200.1">
    <property type="nucleotide sequence ID" value="NZ_JACCKB010000011.1"/>
</dbReference>
<sequence length="199" mass="22679">MGFTQKNIILSVDGNDVATIPNVIKSTDINSIQNVTVLIEHSKYKAEKLLVDAQQTAKTIKENTRKQTEEAVWARVINCINDFEAQRSYYFDKFEEQCKKVVTTTINCLLNDVPDEEKIKTTLLSVINQAREEKLATLWVNPKYYIFAGSIIKSSTWKLKEDSQLAEDACVLDVDTGKFKSSFQGRVDRLISVIKETYI</sequence>
<keyword evidence="2" id="KW-1185">Reference proteome</keyword>
<comment type="caution">
    <text evidence="1">The sequence shown here is derived from an EMBL/GenBank/DDBJ whole genome shotgun (WGS) entry which is preliminary data.</text>
</comment>
<dbReference type="Pfam" id="PF06188">
    <property type="entry name" value="HrpE"/>
    <property type="match status" value="1"/>
</dbReference>
<evidence type="ECO:0000313" key="1">
    <source>
        <dbReference type="EMBL" id="NYZ66169.1"/>
    </source>
</evidence>
<organism evidence="1 2">
    <name type="scientific">Spartinivicinus marinus</name>
    <dbReference type="NCBI Taxonomy" id="2994442"/>
    <lineage>
        <taxon>Bacteria</taxon>
        <taxon>Pseudomonadati</taxon>
        <taxon>Pseudomonadota</taxon>
        <taxon>Gammaproteobacteria</taxon>
        <taxon>Oceanospirillales</taxon>
        <taxon>Zooshikellaceae</taxon>
        <taxon>Spartinivicinus</taxon>
    </lineage>
</organism>
<gene>
    <name evidence="1" type="ORF">H0A36_09100</name>
</gene>